<name>A0A5A9XP40_9BACT</name>
<evidence type="ECO:0000256" key="9">
    <source>
        <dbReference type="ARBA" id="ARBA00048531"/>
    </source>
</evidence>
<dbReference type="CDD" id="cd00609">
    <property type="entry name" value="AAT_like"/>
    <property type="match status" value="1"/>
</dbReference>
<dbReference type="Gene3D" id="3.40.640.10">
    <property type="entry name" value="Type I PLP-dependent aspartate aminotransferase-like (Major domain)"/>
    <property type="match status" value="1"/>
</dbReference>
<evidence type="ECO:0000256" key="3">
    <source>
        <dbReference type="ARBA" id="ARBA00004953"/>
    </source>
</evidence>
<dbReference type="InterPro" id="IPR015422">
    <property type="entry name" value="PyrdxlP-dep_Trfase_small"/>
</dbReference>
<reference evidence="11 12" key="1">
    <citation type="submission" date="2019-04" db="EMBL/GenBank/DDBJ databases">
        <title>Geobacter ruber sp. nov., ferric-reducing bacteria isolated from paddy soil.</title>
        <authorList>
            <person name="Xu Z."/>
            <person name="Masuda Y."/>
            <person name="Itoh H."/>
            <person name="Senoo K."/>
        </authorList>
    </citation>
    <scope>NUCLEOTIDE SEQUENCE [LARGE SCALE GENOMIC DNA]</scope>
    <source>
        <strain evidence="11 12">Red88</strain>
    </source>
</reference>
<dbReference type="AlphaFoldDB" id="A0A5A9XP40"/>
<dbReference type="NCBIfam" id="TIGR01140">
    <property type="entry name" value="L_thr_O3P_dcar"/>
    <property type="match status" value="1"/>
</dbReference>
<dbReference type="Pfam" id="PF00155">
    <property type="entry name" value="Aminotran_1_2"/>
    <property type="match status" value="1"/>
</dbReference>
<dbReference type="EC" id="4.1.1.81" evidence="4"/>
<dbReference type="InterPro" id="IPR004839">
    <property type="entry name" value="Aminotransferase_I/II_large"/>
</dbReference>
<keyword evidence="12" id="KW-1185">Reference proteome</keyword>
<comment type="caution">
    <text evidence="11">The sequence shown here is derived from an EMBL/GenBank/DDBJ whole genome shotgun (WGS) entry which is preliminary data.</text>
</comment>
<evidence type="ECO:0000256" key="4">
    <source>
        <dbReference type="ARBA" id="ARBA00012285"/>
    </source>
</evidence>
<comment type="function">
    <text evidence="2">Decarboxylates L-threonine-O-3-phosphate to yield (R)-1-amino-2-propanol O-2-phosphate, the precursor for the linkage between the nucleotide loop and the corrin ring in cobalamin.</text>
</comment>
<dbReference type="InterPro" id="IPR015421">
    <property type="entry name" value="PyrdxlP-dep_Trfase_major"/>
</dbReference>
<evidence type="ECO:0000256" key="1">
    <source>
        <dbReference type="ARBA" id="ARBA00001933"/>
    </source>
</evidence>
<accession>A0A5A9XP40</accession>
<comment type="catalytic activity">
    <reaction evidence="9">
        <text>O-phospho-L-threonine + H(+) = (R)-1-aminopropan-2-yl phosphate + CO2</text>
        <dbReference type="Rhea" id="RHEA:11492"/>
        <dbReference type="ChEBI" id="CHEBI:15378"/>
        <dbReference type="ChEBI" id="CHEBI:16526"/>
        <dbReference type="ChEBI" id="CHEBI:58563"/>
        <dbReference type="ChEBI" id="CHEBI:58675"/>
        <dbReference type="EC" id="4.1.1.81"/>
    </reaction>
</comment>
<dbReference type="GO" id="GO:0030170">
    <property type="term" value="F:pyridoxal phosphate binding"/>
    <property type="evidence" value="ECO:0007669"/>
    <property type="project" value="InterPro"/>
</dbReference>
<dbReference type="GO" id="GO:0048472">
    <property type="term" value="F:threonine-phosphate decarboxylase activity"/>
    <property type="evidence" value="ECO:0007669"/>
    <property type="project" value="UniProtKB-EC"/>
</dbReference>
<feature type="domain" description="Aminotransferase class I/classII large" evidence="10">
    <location>
        <begin position="27"/>
        <end position="351"/>
    </location>
</feature>
<dbReference type="PANTHER" id="PTHR42885:SF1">
    <property type="entry name" value="THREONINE-PHOSPHATE DECARBOXYLASE"/>
    <property type="match status" value="1"/>
</dbReference>
<dbReference type="SUPFAM" id="SSF53383">
    <property type="entry name" value="PLP-dependent transferases"/>
    <property type="match status" value="1"/>
</dbReference>
<protein>
    <recommendedName>
        <fullName evidence="4">threonine-phosphate decarboxylase</fullName>
        <ecNumber evidence="4">4.1.1.81</ecNumber>
    </recommendedName>
    <alternativeName>
        <fullName evidence="8">L-threonine-O-3-phosphate decarboxylase</fullName>
    </alternativeName>
</protein>
<evidence type="ECO:0000313" key="11">
    <source>
        <dbReference type="EMBL" id="KAA0893361.1"/>
    </source>
</evidence>
<dbReference type="UniPathway" id="UPA00148"/>
<dbReference type="Proteomes" id="UP000324298">
    <property type="component" value="Unassembled WGS sequence"/>
</dbReference>
<proteinExistence type="predicted"/>
<sequence length="360" mass="39693">MSRSYDHGGTIFATARRIGVPLSALADFSASINPLGPSPLVRSAVDHAFDSLVHYPDAGHEELKEALAHYHGLPAAHFVIANGSTELIYQLPAVLSGKRALLAAPCFSEYERALERQRWEVHHFPLAPEDGFSLDPARLEAKLAEGYDAFYLCNPGNPSGTLYPPPIVEQVRDLCSAAGTFLVLDEAFMDFCEEASAKHAVVTSDNALILRSMTKFFGIPGLRLGYAMTNAPLCGRLDALGVPWNVNTLAQAAGMASLRDREHNQRTLLFIDQERRFLADRLAGFPQLRVYPSRANFLLVELTGEMTARELAQKLLPELVIIRDCASFSGLTPRFFRIAVRTRPENERLVACLTKILSTE</sequence>
<organism evidence="11 12">
    <name type="scientific">Oryzomonas rubra</name>
    <dbReference type="NCBI Taxonomy" id="2509454"/>
    <lineage>
        <taxon>Bacteria</taxon>
        <taxon>Pseudomonadati</taxon>
        <taxon>Thermodesulfobacteriota</taxon>
        <taxon>Desulfuromonadia</taxon>
        <taxon>Geobacterales</taxon>
        <taxon>Geobacteraceae</taxon>
        <taxon>Oryzomonas</taxon>
    </lineage>
</organism>
<evidence type="ECO:0000259" key="10">
    <source>
        <dbReference type="Pfam" id="PF00155"/>
    </source>
</evidence>
<dbReference type="Gene3D" id="3.90.1150.10">
    <property type="entry name" value="Aspartate Aminotransferase, domain 1"/>
    <property type="match status" value="1"/>
</dbReference>
<keyword evidence="7 11" id="KW-0456">Lyase</keyword>
<keyword evidence="5" id="KW-0169">Cobalamin biosynthesis</keyword>
<evidence type="ECO:0000256" key="6">
    <source>
        <dbReference type="ARBA" id="ARBA00022898"/>
    </source>
</evidence>
<gene>
    <name evidence="11" type="ORF">ET418_05980</name>
</gene>
<evidence type="ECO:0000256" key="7">
    <source>
        <dbReference type="ARBA" id="ARBA00023239"/>
    </source>
</evidence>
<dbReference type="EMBL" id="SRSD01000003">
    <property type="protein sequence ID" value="KAA0893361.1"/>
    <property type="molecule type" value="Genomic_DNA"/>
</dbReference>
<evidence type="ECO:0000313" key="12">
    <source>
        <dbReference type="Proteomes" id="UP000324298"/>
    </source>
</evidence>
<dbReference type="PROSITE" id="PS00105">
    <property type="entry name" value="AA_TRANSFER_CLASS_1"/>
    <property type="match status" value="1"/>
</dbReference>
<comment type="cofactor">
    <cofactor evidence="1">
        <name>pyridoxal 5'-phosphate</name>
        <dbReference type="ChEBI" id="CHEBI:597326"/>
    </cofactor>
</comment>
<dbReference type="InterPro" id="IPR005860">
    <property type="entry name" value="CobD"/>
</dbReference>
<evidence type="ECO:0000256" key="8">
    <source>
        <dbReference type="ARBA" id="ARBA00029996"/>
    </source>
</evidence>
<comment type="pathway">
    <text evidence="3">Cofactor biosynthesis; adenosylcobalamin biosynthesis.</text>
</comment>
<evidence type="ECO:0000256" key="2">
    <source>
        <dbReference type="ARBA" id="ARBA00003444"/>
    </source>
</evidence>
<evidence type="ECO:0000256" key="5">
    <source>
        <dbReference type="ARBA" id="ARBA00022573"/>
    </source>
</evidence>
<dbReference type="InterPro" id="IPR015424">
    <property type="entry name" value="PyrdxlP-dep_Trfase"/>
</dbReference>
<dbReference type="OrthoDB" id="9813612at2"/>
<dbReference type="GO" id="GO:0009236">
    <property type="term" value="P:cobalamin biosynthetic process"/>
    <property type="evidence" value="ECO:0007669"/>
    <property type="project" value="UniProtKB-UniPathway"/>
</dbReference>
<dbReference type="PANTHER" id="PTHR42885">
    <property type="entry name" value="HISTIDINOL-PHOSPHATE AMINOTRANSFERASE-RELATED"/>
    <property type="match status" value="1"/>
</dbReference>
<dbReference type="RefSeq" id="WP_149306677.1">
    <property type="nucleotide sequence ID" value="NZ_SRSD01000003.1"/>
</dbReference>
<keyword evidence="6" id="KW-0663">Pyridoxal phosphate</keyword>
<dbReference type="InterPro" id="IPR004838">
    <property type="entry name" value="NHTrfase_class1_PyrdxlP-BS"/>
</dbReference>